<gene>
    <name evidence="1" type="primary">sfsA</name>
    <name evidence="4" type="ORF">FHS81_000284</name>
</gene>
<dbReference type="CDD" id="cd22359">
    <property type="entry name" value="SfsA-like_bacterial"/>
    <property type="match status" value="1"/>
</dbReference>
<dbReference type="HAMAP" id="MF_00095">
    <property type="entry name" value="SfsA"/>
    <property type="match status" value="1"/>
</dbReference>
<comment type="similarity">
    <text evidence="1">Belongs to the SfsA family.</text>
</comment>
<dbReference type="Gene3D" id="2.40.50.580">
    <property type="match status" value="1"/>
</dbReference>
<keyword evidence="5" id="KW-1185">Reference proteome</keyword>
<protein>
    <recommendedName>
        <fullName evidence="1">Sugar fermentation stimulation protein homolog</fullName>
    </recommendedName>
</protein>
<dbReference type="EMBL" id="JACICC010000001">
    <property type="protein sequence ID" value="MBB3808230.1"/>
    <property type="molecule type" value="Genomic_DNA"/>
</dbReference>
<accession>A0A7W5Z1N6</accession>
<comment type="caution">
    <text evidence="4">The sequence shown here is derived from an EMBL/GenBank/DDBJ whole genome shotgun (WGS) entry which is preliminary data.</text>
</comment>
<evidence type="ECO:0000313" key="4">
    <source>
        <dbReference type="EMBL" id="MBB3808230.1"/>
    </source>
</evidence>
<dbReference type="Pfam" id="PF17746">
    <property type="entry name" value="SfsA_N"/>
    <property type="match status" value="1"/>
</dbReference>
<reference evidence="4 5" key="1">
    <citation type="submission" date="2020-08" db="EMBL/GenBank/DDBJ databases">
        <title>Genomic Encyclopedia of Type Strains, Phase IV (KMG-IV): sequencing the most valuable type-strain genomes for metagenomic binning, comparative biology and taxonomic classification.</title>
        <authorList>
            <person name="Goeker M."/>
        </authorList>
    </citation>
    <scope>NUCLEOTIDE SEQUENCE [LARGE SCALE GENOMIC DNA]</scope>
    <source>
        <strain evidence="4 5">DSM 28760</strain>
    </source>
</reference>
<evidence type="ECO:0000313" key="5">
    <source>
        <dbReference type="Proteomes" id="UP000537592"/>
    </source>
</evidence>
<dbReference type="AlphaFoldDB" id="A0A7W5Z1N6"/>
<dbReference type="InterPro" id="IPR040452">
    <property type="entry name" value="SfsA_C"/>
</dbReference>
<name>A0A7W5Z1N6_9HYPH</name>
<dbReference type="Pfam" id="PF03749">
    <property type="entry name" value="SfsA"/>
    <property type="match status" value="1"/>
</dbReference>
<dbReference type="PANTHER" id="PTHR30545:SF2">
    <property type="entry name" value="SUGAR FERMENTATION STIMULATION PROTEIN A"/>
    <property type="match status" value="1"/>
</dbReference>
<sequence>MRFAEPLIEGWLVRRYKRFLADIELGGEIVTAHCANPGAMLGLTAPGNRVWLSRSANKKRKLPLSWEMVEADFGGVSHIVGINTAHPNTIAAEAIDLGAIPELAGYTSLRREVRYGDGRYGTASRVDLLLEASDRPPCYVEVKNVHLMRRPGLAEFPDSVTARGARHLEELGDVVEGGGRAVMLFVIQMPAETFGLAADIDPAYAAAHARAAARGVESIAYTCRVNPGNDSDAASITIAGAVPVVGHASA</sequence>
<dbReference type="GO" id="GO:0003677">
    <property type="term" value="F:DNA binding"/>
    <property type="evidence" value="ECO:0007669"/>
    <property type="project" value="InterPro"/>
</dbReference>
<dbReference type="Proteomes" id="UP000537592">
    <property type="component" value="Unassembled WGS sequence"/>
</dbReference>
<dbReference type="InterPro" id="IPR041465">
    <property type="entry name" value="SfsA_N"/>
</dbReference>
<organism evidence="4 5">
    <name type="scientific">Pseudochelatococcus contaminans</name>
    <dbReference type="NCBI Taxonomy" id="1538103"/>
    <lineage>
        <taxon>Bacteria</taxon>
        <taxon>Pseudomonadati</taxon>
        <taxon>Pseudomonadota</taxon>
        <taxon>Alphaproteobacteria</taxon>
        <taxon>Hyphomicrobiales</taxon>
        <taxon>Chelatococcaceae</taxon>
        <taxon>Pseudochelatococcus</taxon>
    </lineage>
</organism>
<dbReference type="RefSeq" id="WP_183750256.1">
    <property type="nucleotide sequence ID" value="NZ_JACICC010000001.1"/>
</dbReference>
<proteinExistence type="inferred from homology"/>
<dbReference type="NCBIfam" id="TIGR00230">
    <property type="entry name" value="sfsA"/>
    <property type="match status" value="1"/>
</dbReference>
<feature type="domain" description="SfsA N-terminal OB" evidence="3">
    <location>
        <begin position="13"/>
        <end position="81"/>
    </location>
</feature>
<feature type="domain" description="Sugar fermentation stimulation protein C-terminal" evidence="2">
    <location>
        <begin position="86"/>
        <end position="227"/>
    </location>
</feature>
<evidence type="ECO:0000259" key="3">
    <source>
        <dbReference type="Pfam" id="PF17746"/>
    </source>
</evidence>
<dbReference type="Gene3D" id="3.40.1350.60">
    <property type="match status" value="1"/>
</dbReference>
<evidence type="ECO:0000256" key="1">
    <source>
        <dbReference type="HAMAP-Rule" id="MF_00095"/>
    </source>
</evidence>
<evidence type="ECO:0000259" key="2">
    <source>
        <dbReference type="Pfam" id="PF03749"/>
    </source>
</evidence>
<dbReference type="PANTHER" id="PTHR30545">
    <property type="entry name" value="SUGAR FERMENTATION STIMULATION PROTEIN A"/>
    <property type="match status" value="1"/>
</dbReference>
<dbReference type="InterPro" id="IPR005224">
    <property type="entry name" value="SfsA"/>
</dbReference>